<protein>
    <recommendedName>
        <fullName evidence="4">Secreted protein</fullName>
    </recommendedName>
</protein>
<evidence type="ECO:0008006" key="4">
    <source>
        <dbReference type="Google" id="ProtNLM"/>
    </source>
</evidence>
<dbReference type="AlphaFoldDB" id="A0A2S4V4C7"/>
<name>A0A2S4V4C7_9BASI</name>
<dbReference type="VEuPathDB" id="FungiDB:PSHT_15531"/>
<accession>A0A2S4V4C7</accession>
<evidence type="ECO:0000313" key="3">
    <source>
        <dbReference type="Proteomes" id="UP000239156"/>
    </source>
</evidence>
<dbReference type="VEuPathDB" id="FungiDB:PSTT_10481"/>
<feature type="chain" id="PRO_5015677207" description="Secreted protein" evidence="1">
    <location>
        <begin position="28"/>
        <end position="185"/>
    </location>
</feature>
<keyword evidence="1" id="KW-0732">Signal</keyword>
<comment type="caution">
    <text evidence="2">The sequence shown here is derived from an EMBL/GenBank/DDBJ whole genome shotgun (WGS) entry which is preliminary data.</text>
</comment>
<sequence length="185" mass="20985">MNCFQRGHITFALVALVFALYSRRTEAEAVLCAKHFNQVGKPALPILIPIKTTHARGLLVRLPMEPTYDSGTKDPVHVAQYYRQNSYADVMDYQGAWWQCNFSAFEGNQRILGESPPHHQTRIHNLTLLFEPPRLYRLLRSLIRLQETSQIISTSTAGRTLNTTSPRDSSNSPIFHCTKLSINSS</sequence>
<reference evidence="2" key="1">
    <citation type="submission" date="2017-12" db="EMBL/GenBank/DDBJ databases">
        <title>Gene loss provides genomic basis for host adaptation in cereal stripe rust fungi.</title>
        <authorList>
            <person name="Xia C."/>
        </authorList>
    </citation>
    <scope>NUCLEOTIDE SEQUENCE [LARGE SCALE GENOMIC DNA]</scope>
    <source>
        <strain evidence="2">93-210</strain>
    </source>
</reference>
<gene>
    <name evidence="2" type="ORF">PSTT_10481</name>
</gene>
<dbReference type="EMBL" id="PKSL01000113">
    <property type="protein sequence ID" value="POW04295.1"/>
    <property type="molecule type" value="Genomic_DNA"/>
</dbReference>
<evidence type="ECO:0000313" key="2">
    <source>
        <dbReference type="EMBL" id="POW04295.1"/>
    </source>
</evidence>
<evidence type="ECO:0000256" key="1">
    <source>
        <dbReference type="SAM" id="SignalP"/>
    </source>
</evidence>
<feature type="signal peptide" evidence="1">
    <location>
        <begin position="1"/>
        <end position="27"/>
    </location>
</feature>
<proteinExistence type="predicted"/>
<keyword evidence="3" id="KW-1185">Reference proteome</keyword>
<dbReference type="Proteomes" id="UP000239156">
    <property type="component" value="Unassembled WGS sequence"/>
</dbReference>
<organism evidence="2 3">
    <name type="scientific">Puccinia striiformis</name>
    <dbReference type="NCBI Taxonomy" id="27350"/>
    <lineage>
        <taxon>Eukaryota</taxon>
        <taxon>Fungi</taxon>
        <taxon>Dikarya</taxon>
        <taxon>Basidiomycota</taxon>
        <taxon>Pucciniomycotina</taxon>
        <taxon>Pucciniomycetes</taxon>
        <taxon>Pucciniales</taxon>
        <taxon>Pucciniaceae</taxon>
        <taxon>Puccinia</taxon>
    </lineage>
</organism>